<accession>A0A0S4L113</accession>
<organism evidence="2 3">
    <name type="scientific">Candidatus Nitrospira nitrosa</name>
    <dbReference type="NCBI Taxonomy" id="1742972"/>
    <lineage>
        <taxon>Bacteria</taxon>
        <taxon>Pseudomonadati</taxon>
        <taxon>Nitrospirota</taxon>
        <taxon>Nitrospiria</taxon>
        <taxon>Nitrospirales</taxon>
        <taxon>Nitrospiraceae</taxon>
        <taxon>Nitrospira</taxon>
    </lineage>
</organism>
<dbReference type="InterPro" id="IPR014922">
    <property type="entry name" value="YdhG-like"/>
</dbReference>
<dbReference type="AlphaFoldDB" id="A0A0S4L113"/>
<reference evidence="2 3" key="1">
    <citation type="submission" date="2015-10" db="EMBL/GenBank/DDBJ databases">
        <authorList>
            <person name="Gilbert D.G."/>
        </authorList>
    </citation>
    <scope>NUCLEOTIDE SEQUENCE [LARGE SCALE GENOMIC DNA]</scope>
    <source>
        <strain evidence="2">COMA1</strain>
    </source>
</reference>
<dbReference type="Gene3D" id="3.90.1150.200">
    <property type="match status" value="1"/>
</dbReference>
<gene>
    <name evidence="2" type="ORF">COMA1_10031</name>
</gene>
<protein>
    <recommendedName>
        <fullName evidence="1">YdhG-like domain-containing protein</fullName>
    </recommendedName>
</protein>
<feature type="domain" description="YdhG-like" evidence="1">
    <location>
        <begin position="23"/>
        <end position="115"/>
    </location>
</feature>
<name>A0A0S4L113_9BACT</name>
<evidence type="ECO:0000313" key="3">
    <source>
        <dbReference type="Proteomes" id="UP000199032"/>
    </source>
</evidence>
<dbReference type="Proteomes" id="UP000199032">
    <property type="component" value="Unassembled WGS sequence"/>
</dbReference>
<evidence type="ECO:0000313" key="2">
    <source>
        <dbReference type="EMBL" id="CUS31281.1"/>
    </source>
</evidence>
<proteinExistence type="predicted"/>
<dbReference type="SUPFAM" id="SSF159888">
    <property type="entry name" value="YdhG-like"/>
    <property type="match status" value="1"/>
</dbReference>
<dbReference type="STRING" id="1742972.COMA1_10031"/>
<dbReference type="Pfam" id="PF08818">
    <property type="entry name" value="DUF1801"/>
    <property type="match status" value="1"/>
</dbReference>
<keyword evidence="3" id="KW-1185">Reference proteome</keyword>
<evidence type="ECO:0000259" key="1">
    <source>
        <dbReference type="Pfam" id="PF08818"/>
    </source>
</evidence>
<dbReference type="OrthoDB" id="115213at2"/>
<dbReference type="EMBL" id="CZQA01000001">
    <property type="protein sequence ID" value="CUS31281.1"/>
    <property type="molecule type" value="Genomic_DNA"/>
</dbReference>
<dbReference type="RefSeq" id="WP_090742044.1">
    <property type="nucleotide sequence ID" value="NZ_CZQA01000001.1"/>
</dbReference>
<sequence length="145" mass="16450">MKRKQAIPKIVDDYLAGFPHAVQASLRKIRATIKRAAPGAKESISYGIPTFTLNGPLIYFAGFNAHIGIYPITATLRRQFLKELSEYLSGKATAKFRLGQPIPYTLIEQIVRFRVKENVVEANKMKMARAQKKGRRYGQENHCKK</sequence>